<dbReference type="RefSeq" id="WP_282011279.1">
    <property type="nucleotide sequence ID" value="NZ_OX336137.1"/>
</dbReference>
<dbReference type="InterPro" id="IPR019734">
    <property type="entry name" value="TPR_rpt"/>
</dbReference>
<reference evidence="3 4" key="1">
    <citation type="submission" date="2022-09" db="EMBL/GenBank/DDBJ databases">
        <authorList>
            <person name="Kop L."/>
        </authorList>
    </citation>
    <scope>NUCLEOTIDE SEQUENCE [LARGE SCALE GENOMIC DNA]</scope>
    <source>
        <strain evidence="3 4">347</strain>
    </source>
</reference>
<dbReference type="Gene3D" id="1.25.40.10">
    <property type="entry name" value="Tetratricopeptide repeat domain"/>
    <property type="match status" value="1"/>
</dbReference>
<evidence type="ECO:0000259" key="2">
    <source>
        <dbReference type="Pfam" id="PF09976"/>
    </source>
</evidence>
<dbReference type="InterPro" id="IPR018704">
    <property type="entry name" value="SecYEG/CpoB_TPR"/>
</dbReference>
<name>A0ABM9HDZ2_9BACT</name>
<dbReference type="Pfam" id="PF09976">
    <property type="entry name" value="TPR_21"/>
    <property type="match status" value="1"/>
</dbReference>
<organism evidence="3 4">
    <name type="scientific">Nitrospina watsonii</name>
    <dbReference type="NCBI Taxonomy" id="1323948"/>
    <lineage>
        <taxon>Bacteria</taxon>
        <taxon>Pseudomonadati</taxon>
        <taxon>Nitrospinota/Tectimicrobiota group</taxon>
        <taxon>Nitrospinota</taxon>
        <taxon>Nitrospinia</taxon>
        <taxon>Nitrospinales</taxon>
        <taxon>Nitrospinaceae</taxon>
        <taxon>Nitrospina</taxon>
    </lineage>
</organism>
<dbReference type="Pfam" id="PF13174">
    <property type="entry name" value="TPR_6"/>
    <property type="match status" value="1"/>
</dbReference>
<evidence type="ECO:0000313" key="4">
    <source>
        <dbReference type="Proteomes" id="UP001157733"/>
    </source>
</evidence>
<keyword evidence="4" id="KW-1185">Reference proteome</keyword>
<dbReference type="Proteomes" id="UP001157733">
    <property type="component" value="Chromosome"/>
</dbReference>
<feature type="domain" description="Ancillary SecYEG translocon subunit/Cell division coordinator CpoB TPR" evidence="2">
    <location>
        <begin position="28"/>
        <end position="162"/>
    </location>
</feature>
<dbReference type="InterPro" id="IPR011990">
    <property type="entry name" value="TPR-like_helical_dom_sf"/>
</dbReference>
<dbReference type="SUPFAM" id="SSF48452">
    <property type="entry name" value="TPR-like"/>
    <property type="match status" value="1"/>
</dbReference>
<proteinExistence type="predicted"/>
<keyword evidence="1" id="KW-0472">Membrane</keyword>
<sequence>MTQEHKLTKKELKGPDSFQRFSAGLVAFMDANRNLLFAVAGLGAVVLAGSWFWADRQEQQAEGMEKLYFQMEKLQQRQQENPEQEVTGEMQKLLPRFVEGPQKLRARLLLAEVYYENGNHDRSIEMYAEVSTLAKPGTLNHVLAQKGLAYNHETKKDFKKAVEIYKSIIDSSTNFPLFYIYLGLARSYEALSDPDNAKLILREMQTKFSSHPELETVNRKLKQLEASA</sequence>
<keyword evidence="1" id="KW-1133">Transmembrane helix</keyword>
<gene>
    <name evidence="3" type="ORF">NSPWAT_1520</name>
</gene>
<accession>A0ABM9HDZ2</accession>
<evidence type="ECO:0000313" key="3">
    <source>
        <dbReference type="EMBL" id="CAI2718379.1"/>
    </source>
</evidence>
<keyword evidence="1" id="KW-0812">Transmembrane</keyword>
<dbReference type="EMBL" id="OX336137">
    <property type="protein sequence ID" value="CAI2718379.1"/>
    <property type="molecule type" value="Genomic_DNA"/>
</dbReference>
<evidence type="ECO:0000256" key="1">
    <source>
        <dbReference type="SAM" id="Phobius"/>
    </source>
</evidence>
<protein>
    <submittedName>
        <fullName evidence="3">TPR_REGION domain-containing protein</fullName>
    </submittedName>
</protein>
<feature type="transmembrane region" description="Helical" evidence="1">
    <location>
        <begin position="35"/>
        <end position="54"/>
    </location>
</feature>